<keyword evidence="4" id="KW-0326">Glycosidase</keyword>
<evidence type="ECO:0000256" key="1">
    <source>
        <dbReference type="ARBA" id="ARBA00005382"/>
    </source>
</evidence>
<evidence type="ECO:0000256" key="2">
    <source>
        <dbReference type="ARBA" id="ARBA00022729"/>
    </source>
</evidence>
<dbReference type="Pfam" id="PF02055">
    <property type="entry name" value="Glyco_hydro_30"/>
    <property type="match status" value="1"/>
</dbReference>
<dbReference type="PANTHER" id="PTHR11069">
    <property type="entry name" value="GLUCOSYLCERAMIDASE"/>
    <property type="match status" value="1"/>
</dbReference>
<comment type="similarity">
    <text evidence="1 4">Belongs to the glycosyl hydrolase 30 family.</text>
</comment>
<evidence type="ECO:0000259" key="7">
    <source>
        <dbReference type="Pfam" id="PF17189"/>
    </source>
</evidence>
<dbReference type="Gene3D" id="3.20.20.80">
    <property type="entry name" value="Glycosidases"/>
    <property type="match status" value="1"/>
</dbReference>
<evidence type="ECO:0000256" key="3">
    <source>
        <dbReference type="ARBA" id="ARBA00022801"/>
    </source>
</evidence>
<sequence length="469" mass="51517">MKHLPLLACVFSLIFTCCNNPAQQGDPVKVWITKADQSALLELQNQDIRFQPATQDSGIVIKVDTTQKFQEIDGFGYTVTGGSARMINQMSATAKQKLLQELFGDKDGIQVSYIRISIGASDLNDHAFSYDDVPSGQTDLSLSHFSLAPDMANGTGLIPLLKEIIAIRPGIKILGSPWSPPVWMKDNGNSIGGSLKKEYYPVYADYFVKYLQAMEAEGIHLDAITIQNEPLHDGNNPSLKMVAEDQRDFVKNNLGPAFEKAGIKTKIIVYDHNLDKPDYPVTILADTAAAKYVDGSAFHLYAGEESAMSKVHEAYPNKNLYFTEQWTGSLTPFSKDLLWHTKHVMIGTLRNWSRIALAWNLASDSAYLPHTPGGCSQCKGALTITGDEVTRNVAYYTIAHASKFIPVGSVRVASNSDGPIHTVAFITPGGGKVLLAMNESKEAVKVDIQFKGKSIIYTFPAETILTFNW</sequence>
<dbReference type="InterPro" id="IPR033453">
    <property type="entry name" value="Glyco_hydro_30_TIM-barrel"/>
</dbReference>
<feature type="domain" description="Glycosyl hydrolase family 30 beta sandwich" evidence="7">
    <location>
        <begin position="408"/>
        <end position="467"/>
    </location>
</feature>
<dbReference type="Gene3D" id="2.60.40.1180">
    <property type="entry name" value="Golgi alpha-mannosidase II"/>
    <property type="match status" value="1"/>
</dbReference>
<evidence type="ECO:0000256" key="4">
    <source>
        <dbReference type="RuleBase" id="RU361188"/>
    </source>
</evidence>
<reference evidence="8 9" key="1">
    <citation type="submission" date="2017-10" db="EMBL/GenBank/DDBJ databases">
        <title>Paenichitinophaga pekingensis gen. nov., sp. nov., isolated from activated sludge.</title>
        <authorList>
            <person name="Jin D."/>
            <person name="Kong X."/>
            <person name="Deng Y."/>
            <person name="Bai Z."/>
        </authorList>
    </citation>
    <scope>NUCLEOTIDE SEQUENCE [LARGE SCALE GENOMIC DNA]</scope>
    <source>
        <strain evidence="8 9">13</strain>
    </source>
</reference>
<evidence type="ECO:0000313" key="9">
    <source>
        <dbReference type="Proteomes" id="UP000220133"/>
    </source>
</evidence>
<evidence type="ECO:0000259" key="6">
    <source>
        <dbReference type="Pfam" id="PF02055"/>
    </source>
</evidence>
<feature type="chain" id="PRO_5013239782" evidence="5">
    <location>
        <begin position="23"/>
        <end position="469"/>
    </location>
</feature>
<evidence type="ECO:0000256" key="5">
    <source>
        <dbReference type="SAM" id="SignalP"/>
    </source>
</evidence>
<organism evidence="8 9">
    <name type="scientific">Chitinophaga caeni</name>
    <dbReference type="NCBI Taxonomy" id="2029983"/>
    <lineage>
        <taxon>Bacteria</taxon>
        <taxon>Pseudomonadati</taxon>
        <taxon>Bacteroidota</taxon>
        <taxon>Chitinophagia</taxon>
        <taxon>Chitinophagales</taxon>
        <taxon>Chitinophagaceae</taxon>
        <taxon>Chitinophaga</taxon>
    </lineage>
</organism>
<keyword evidence="2 5" id="KW-0732">Signal</keyword>
<dbReference type="RefSeq" id="WP_098192524.1">
    <property type="nucleotide sequence ID" value="NZ_CP023777.1"/>
</dbReference>
<dbReference type="PRINTS" id="PR00843">
    <property type="entry name" value="GLHYDRLASE30"/>
</dbReference>
<dbReference type="OrthoDB" id="9806701at2"/>
<dbReference type="EMBL" id="CP023777">
    <property type="protein sequence ID" value="ATL46135.1"/>
    <property type="molecule type" value="Genomic_DNA"/>
</dbReference>
<feature type="domain" description="Glycosyl hydrolase family 30 TIM-barrel" evidence="6">
    <location>
        <begin position="72"/>
        <end position="405"/>
    </location>
</feature>
<dbReference type="InterPro" id="IPR033452">
    <property type="entry name" value="GH30_C"/>
</dbReference>
<feature type="signal peptide" evidence="5">
    <location>
        <begin position="1"/>
        <end position="22"/>
    </location>
</feature>
<accession>A0A291QQD8</accession>
<dbReference type="KEGG" id="cbae:COR50_02560"/>
<dbReference type="Proteomes" id="UP000220133">
    <property type="component" value="Chromosome"/>
</dbReference>
<dbReference type="GO" id="GO:0004348">
    <property type="term" value="F:glucosylceramidase activity"/>
    <property type="evidence" value="ECO:0007669"/>
    <property type="project" value="InterPro"/>
</dbReference>
<proteinExistence type="inferred from homology"/>
<dbReference type="InterPro" id="IPR001139">
    <property type="entry name" value="Glyco_hydro_30"/>
</dbReference>
<keyword evidence="3 4" id="KW-0378">Hydrolase</keyword>
<dbReference type="AlphaFoldDB" id="A0A291QQD8"/>
<name>A0A291QQD8_9BACT</name>
<dbReference type="PANTHER" id="PTHR11069:SF23">
    <property type="entry name" value="LYSOSOMAL ACID GLUCOSYLCERAMIDASE"/>
    <property type="match status" value="1"/>
</dbReference>
<keyword evidence="9" id="KW-1185">Reference proteome</keyword>
<dbReference type="GO" id="GO:0016020">
    <property type="term" value="C:membrane"/>
    <property type="evidence" value="ECO:0007669"/>
    <property type="project" value="GOC"/>
</dbReference>
<dbReference type="InterPro" id="IPR013780">
    <property type="entry name" value="Glyco_hydro_b"/>
</dbReference>
<protein>
    <submittedName>
        <fullName evidence="8">Glucosylceramidase</fullName>
    </submittedName>
</protein>
<evidence type="ECO:0000313" key="8">
    <source>
        <dbReference type="EMBL" id="ATL46135.1"/>
    </source>
</evidence>
<dbReference type="InterPro" id="IPR017853">
    <property type="entry name" value="GH"/>
</dbReference>
<dbReference type="SUPFAM" id="SSF51445">
    <property type="entry name" value="(Trans)glycosidases"/>
    <property type="match status" value="1"/>
</dbReference>
<gene>
    <name evidence="8" type="ORF">COR50_02560</name>
</gene>
<dbReference type="GO" id="GO:0006680">
    <property type="term" value="P:glucosylceramide catabolic process"/>
    <property type="evidence" value="ECO:0007669"/>
    <property type="project" value="TreeGrafter"/>
</dbReference>
<dbReference type="Pfam" id="PF17189">
    <property type="entry name" value="Glyco_hydro_30C"/>
    <property type="match status" value="1"/>
</dbReference>